<dbReference type="PROSITE" id="PS51707">
    <property type="entry name" value="CYTH"/>
    <property type="match status" value="1"/>
</dbReference>
<evidence type="ECO:0000313" key="2">
    <source>
        <dbReference type="EMBL" id="EGD47927.1"/>
    </source>
</evidence>
<organism evidence="2 3">
    <name type="scientific">Ruminiclostridium papyrosolvens DSM 2782</name>
    <dbReference type="NCBI Taxonomy" id="588581"/>
    <lineage>
        <taxon>Bacteria</taxon>
        <taxon>Bacillati</taxon>
        <taxon>Bacillota</taxon>
        <taxon>Clostridia</taxon>
        <taxon>Eubacteriales</taxon>
        <taxon>Oscillospiraceae</taxon>
        <taxon>Ruminiclostridium</taxon>
    </lineage>
</organism>
<evidence type="ECO:0000259" key="1">
    <source>
        <dbReference type="PROSITE" id="PS51707"/>
    </source>
</evidence>
<dbReference type="InterPro" id="IPR023577">
    <property type="entry name" value="CYTH_domain"/>
</dbReference>
<proteinExistence type="predicted"/>
<evidence type="ECO:0000313" key="3">
    <source>
        <dbReference type="Proteomes" id="UP000003860"/>
    </source>
</evidence>
<dbReference type="Pfam" id="PF01928">
    <property type="entry name" value="CYTH"/>
    <property type="match status" value="1"/>
</dbReference>
<dbReference type="OrthoDB" id="1738810at2"/>
<feature type="domain" description="CYTH" evidence="1">
    <location>
        <begin position="6"/>
        <end position="219"/>
    </location>
</feature>
<gene>
    <name evidence="2" type="ORF">Cpap_2612</name>
</gene>
<reference evidence="2" key="1">
    <citation type="submission" date="2009-07" db="EMBL/GenBank/DDBJ databases">
        <authorList>
            <consortium name="US DOE Joint Genome Institute (JGI-PGF)"/>
            <person name="Lucas S."/>
            <person name="Copeland A."/>
            <person name="Lapidus A."/>
            <person name="Glavina del Rio T."/>
            <person name="Tice H."/>
            <person name="Bruce D."/>
            <person name="Goodwin L."/>
            <person name="Pitluck S."/>
            <person name="Larimer F."/>
            <person name="Land M.L."/>
            <person name="Mouttaki H."/>
            <person name="He Z."/>
            <person name="Zhou J."/>
            <person name="Hemme C.L."/>
        </authorList>
    </citation>
    <scope>NUCLEOTIDE SEQUENCE</scope>
    <source>
        <strain evidence="2">DSM 2782</strain>
    </source>
</reference>
<dbReference type="Gene3D" id="2.40.320.10">
    <property type="entry name" value="Hypothetical Protein Pfu-838710-001"/>
    <property type="match status" value="1"/>
</dbReference>
<dbReference type="eggNOG" id="ENOG5033R90">
    <property type="taxonomic scope" value="Bacteria"/>
</dbReference>
<comment type="caution">
    <text evidence="2">The sequence shown here is derived from an EMBL/GenBank/DDBJ whole genome shotgun (WGS) entry which is preliminary data.</text>
</comment>
<dbReference type="STRING" id="588581.Cpap_2612"/>
<dbReference type="Proteomes" id="UP000003860">
    <property type="component" value="Unassembled WGS sequence"/>
</dbReference>
<protein>
    <submittedName>
        <fullName evidence="2">Adenylate cyclase</fullName>
    </submittedName>
</protein>
<dbReference type="InterPro" id="IPR033469">
    <property type="entry name" value="CYTH-like_dom_sf"/>
</dbReference>
<accession>F1TC12</accession>
<name>F1TC12_9FIRM</name>
<dbReference type="SMART" id="SM01118">
    <property type="entry name" value="CYTH"/>
    <property type="match status" value="1"/>
</dbReference>
<dbReference type="EMBL" id="ACXX02000005">
    <property type="protein sequence ID" value="EGD47927.1"/>
    <property type="molecule type" value="Genomic_DNA"/>
</dbReference>
<sequence>MKKDKNIEVEKKYVIDAQNGPLFDKVRTEFSDFMKNYSSSSVKAKDSTDDYYDTDGGDLYRQNIILRMRSDNKTKRITIKKDIPEETLCGSDGQLTRFEYEKEIDSEDIEDNWELIKLYCTELTQKFQPKDFHKVIRVEKTREKILCSQDEFSVEVAFDSVNYVNIKNNTSKKEYQIELELKSDYSHRDRLKTVTDEMEKRYEFLKPNYESKYIRAVNMTCI</sequence>
<keyword evidence="3" id="KW-1185">Reference proteome</keyword>
<dbReference type="RefSeq" id="WP_004618650.1">
    <property type="nucleotide sequence ID" value="NZ_ACXX02000005.1"/>
</dbReference>
<dbReference type="AlphaFoldDB" id="F1TC12"/>
<reference evidence="2" key="2">
    <citation type="submission" date="2011-01" db="EMBL/GenBank/DDBJ databases">
        <title>The Non-contiguous Finished genome of Clostridium papyrosolvens.</title>
        <authorList>
            <person name="Lucas S."/>
            <person name="Copeland A."/>
            <person name="Lapidus A."/>
            <person name="Cheng J.-F."/>
            <person name="Goodwin L."/>
            <person name="Pitluck S."/>
            <person name="Misra M."/>
            <person name="Chertkov O."/>
            <person name="Detter J.C."/>
            <person name="Han C."/>
            <person name="Tapia R."/>
            <person name="Land M."/>
            <person name="Hauser L."/>
            <person name="Kyrpides N."/>
            <person name="Ivanova N."/>
            <person name="Pagani I."/>
            <person name="Mouttaki H."/>
            <person name="He Z."/>
            <person name="Zhou J."/>
            <person name="Hemme C.L."/>
            <person name="Woyke T."/>
        </authorList>
    </citation>
    <scope>NUCLEOTIDE SEQUENCE [LARGE SCALE GENOMIC DNA]</scope>
    <source>
        <strain evidence="2">DSM 2782</strain>
    </source>
</reference>
<dbReference type="SUPFAM" id="SSF55154">
    <property type="entry name" value="CYTH-like phosphatases"/>
    <property type="match status" value="1"/>
</dbReference>